<evidence type="ECO:0000256" key="1">
    <source>
        <dbReference type="SAM" id="Coils"/>
    </source>
</evidence>
<gene>
    <name evidence="2" type="ORF">MAR_018770</name>
</gene>
<evidence type="ECO:0000313" key="3">
    <source>
        <dbReference type="Proteomes" id="UP001164746"/>
    </source>
</evidence>
<dbReference type="Gene3D" id="2.120.10.30">
    <property type="entry name" value="TolB, C-terminal domain"/>
    <property type="match status" value="1"/>
</dbReference>
<protein>
    <submittedName>
        <fullName evidence="2">Uncharacterized protein</fullName>
    </submittedName>
</protein>
<keyword evidence="1" id="KW-0175">Coiled coil</keyword>
<dbReference type="InterPro" id="IPR011042">
    <property type="entry name" value="6-blade_b-propeller_TolB-like"/>
</dbReference>
<organism evidence="2 3">
    <name type="scientific">Mya arenaria</name>
    <name type="common">Soft-shell clam</name>
    <dbReference type="NCBI Taxonomy" id="6604"/>
    <lineage>
        <taxon>Eukaryota</taxon>
        <taxon>Metazoa</taxon>
        <taxon>Spiralia</taxon>
        <taxon>Lophotrochozoa</taxon>
        <taxon>Mollusca</taxon>
        <taxon>Bivalvia</taxon>
        <taxon>Autobranchia</taxon>
        <taxon>Heteroconchia</taxon>
        <taxon>Euheterodonta</taxon>
        <taxon>Imparidentia</taxon>
        <taxon>Neoheterodontei</taxon>
        <taxon>Myida</taxon>
        <taxon>Myoidea</taxon>
        <taxon>Myidae</taxon>
        <taxon>Mya</taxon>
    </lineage>
</organism>
<dbReference type="Proteomes" id="UP001164746">
    <property type="component" value="Chromosome 6"/>
</dbReference>
<dbReference type="SUPFAM" id="SSF63825">
    <property type="entry name" value="YWTD domain"/>
    <property type="match status" value="1"/>
</dbReference>
<keyword evidence="3" id="KW-1185">Reference proteome</keyword>
<dbReference type="EMBL" id="CP111017">
    <property type="protein sequence ID" value="WAR08812.1"/>
    <property type="molecule type" value="Genomic_DNA"/>
</dbReference>
<evidence type="ECO:0000313" key="2">
    <source>
        <dbReference type="EMBL" id="WAR08812.1"/>
    </source>
</evidence>
<sequence length="877" mass="99581">MPVASLRENQDILYPATGTLTNIEQWDMSLLNCVFTHIQRKLIINEIGNPIDPVIKQYKAQVLATTVGQEHEEQLYPRSGKPTNVNKWNMSLCSCILSVLSLRPQTLCVKIAQSLNSLREMRNSLCHTKCPEMEPLVYEEHFTVLKQFINSGLTYIGDDAFETEIKEDIGDIENGRMRCYILTDHRHLQKSYADERDTSQRLDRIEKAIQKLTSRLQDQDGMRVVSAKRECLNVKIRFDNAVRMWQFIKYYISGSLDSLFEPIQTLLRTKKEFENLEMTVVVPDVFAAFDQSGEAQEIGSISMMCVLEMLNQRLIPLEEKQQDDTKFQHDKENADIRTWKKESDEPEETLVEKTERLCVDEYKTPLEKLYLDESGRKITTTLTLKPSEKLFEEFTIDESGKKVKILLAEKLEKPTEEVTVDKFEKKGQTFIPEKLGKPIEEFTIDEAGKKVKTTKKGETLIIGKTVHNEEFTIDESGQKVKTLIKEEVKINASRQKHLKSKRTRKLKKKSTIGKSGERSLTTVEPKPMMTLFSRNRSESKKGKAKEIESRFIPVDETQHDDTVLQWKMTNFEQDVDASKIDKLDGRSLPLVEPKQSMAIFSSNTSESKKVRQADEGFILNFTLDTTIQVNYPSDCLACRLSNILLLPGNSLLLADHDNKNVKLIDLWTNNLMSCVSMPVQPMGMCVLPEHQVAVCLPITGTAGRIQFLGVLGKLSLNRSIEVTGGCRGIGYLENRLIVSFMSGKVCIMTMSGKVIKMIGRNNSGQSIFVYPLHLTVVSEGQKGVIYASDSAMHTITKLDMDLNILQTFEDPALRGPRGITAVGNQLLICGLYSNNIMSLDLQSSQMTQLLRKKDGVQKPMSVCYSQQQNKLYVLCDK</sequence>
<reference evidence="2" key="1">
    <citation type="submission" date="2022-11" db="EMBL/GenBank/DDBJ databases">
        <title>Centuries of genome instability and evolution in soft-shell clam transmissible cancer (bioRxiv).</title>
        <authorList>
            <person name="Hart S.F.M."/>
            <person name="Yonemitsu M.A."/>
            <person name="Giersch R.M."/>
            <person name="Beal B.F."/>
            <person name="Arriagada G."/>
            <person name="Davis B.W."/>
            <person name="Ostrander E.A."/>
            <person name="Goff S.P."/>
            <person name="Metzger M.J."/>
        </authorList>
    </citation>
    <scope>NUCLEOTIDE SEQUENCE</scope>
    <source>
        <strain evidence="2">MELC-2E11</strain>
        <tissue evidence="2">Siphon/mantle</tissue>
    </source>
</reference>
<proteinExistence type="predicted"/>
<accession>A0ABY7EFN0</accession>
<feature type="coiled-coil region" evidence="1">
    <location>
        <begin position="195"/>
        <end position="222"/>
    </location>
</feature>
<name>A0ABY7EFN0_MYAAR</name>